<name>A0A914PJX5_9BILA</name>
<dbReference type="Proteomes" id="UP000887578">
    <property type="component" value="Unplaced"/>
</dbReference>
<keyword evidence="3" id="KW-0560">Oxidoreductase</keyword>
<evidence type="ECO:0000313" key="6">
    <source>
        <dbReference type="Proteomes" id="UP000887578"/>
    </source>
</evidence>
<dbReference type="Gene3D" id="3.40.50.970">
    <property type="match status" value="1"/>
</dbReference>
<evidence type="ECO:0000256" key="3">
    <source>
        <dbReference type="ARBA" id="ARBA00023002"/>
    </source>
</evidence>
<accession>A0A914PJX5</accession>
<dbReference type="InterPro" id="IPR001017">
    <property type="entry name" value="DH_E1"/>
</dbReference>
<evidence type="ECO:0000256" key="2">
    <source>
        <dbReference type="ARBA" id="ARBA00022946"/>
    </source>
</evidence>
<proteinExistence type="predicted"/>
<dbReference type="InterPro" id="IPR050642">
    <property type="entry name" value="PDH_E1_Alpha_Subunit"/>
</dbReference>
<keyword evidence="2" id="KW-0809">Transit peptide</keyword>
<evidence type="ECO:0000256" key="4">
    <source>
        <dbReference type="ARBA" id="ARBA00023052"/>
    </source>
</evidence>
<dbReference type="PANTHER" id="PTHR11516:SF60">
    <property type="entry name" value="PYRUVATE DEHYDROGENASE E1 COMPONENT SUBUNIT ALPHA"/>
    <property type="match status" value="1"/>
</dbReference>
<evidence type="ECO:0000259" key="5">
    <source>
        <dbReference type="Pfam" id="PF00676"/>
    </source>
</evidence>
<dbReference type="SUPFAM" id="SSF52518">
    <property type="entry name" value="Thiamin diphosphate-binding fold (THDP-binding)"/>
    <property type="match status" value="1"/>
</dbReference>
<dbReference type="WBParaSite" id="PDA_v2.g18695.t1">
    <property type="protein sequence ID" value="PDA_v2.g18695.t1"/>
    <property type="gene ID" value="PDA_v2.g18695"/>
</dbReference>
<dbReference type="GO" id="GO:0006086">
    <property type="term" value="P:pyruvate decarboxylation to acetyl-CoA"/>
    <property type="evidence" value="ECO:0007669"/>
    <property type="project" value="TreeGrafter"/>
</dbReference>
<dbReference type="PANTHER" id="PTHR11516">
    <property type="entry name" value="PYRUVATE DEHYDROGENASE E1 COMPONENT, ALPHA SUBUNIT BACTERIAL AND ORGANELLAR"/>
    <property type="match status" value="1"/>
</dbReference>
<organism evidence="6 7">
    <name type="scientific">Panagrolaimus davidi</name>
    <dbReference type="NCBI Taxonomy" id="227884"/>
    <lineage>
        <taxon>Eukaryota</taxon>
        <taxon>Metazoa</taxon>
        <taxon>Ecdysozoa</taxon>
        <taxon>Nematoda</taxon>
        <taxon>Chromadorea</taxon>
        <taxon>Rhabditida</taxon>
        <taxon>Tylenchina</taxon>
        <taxon>Panagrolaimomorpha</taxon>
        <taxon>Panagrolaimoidea</taxon>
        <taxon>Panagrolaimidae</taxon>
        <taxon>Panagrolaimus</taxon>
    </lineage>
</organism>
<comment type="cofactor">
    <cofactor evidence="1">
        <name>thiamine diphosphate</name>
        <dbReference type="ChEBI" id="CHEBI:58937"/>
    </cofactor>
</comment>
<feature type="domain" description="Dehydrogenase E1 component" evidence="5">
    <location>
        <begin position="1"/>
        <end position="102"/>
    </location>
</feature>
<evidence type="ECO:0000256" key="1">
    <source>
        <dbReference type="ARBA" id="ARBA00001964"/>
    </source>
</evidence>
<dbReference type="InterPro" id="IPR029061">
    <property type="entry name" value="THDP-binding"/>
</dbReference>
<reference evidence="7" key="1">
    <citation type="submission" date="2022-11" db="UniProtKB">
        <authorList>
            <consortium name="WormBaseParasite"/>
        </authorList>
    </citation>
    <scope>IDENTIFICATION</scope>
</reference>
<keyword evidence="6" id="KW-1185">Reference proteome</keyword>
<protein>
    <submittedName>
        <fullName evidence="7">Dehydrogenase E1 component domain-containing protein</fullName>
    </submittedName>
</protein>
<keyword evidence="4" id="KW-0786">Thiamine pyrophosphate</keyword>
<dbReference type="GO" id="GO:0004739">
    <property type="term" value="F:pyruvate dehydrogenase (acetyl-transferring) activity"/>
    <property type="evidence" value="ECO:0007669"/>
    <property type="project" value="TreeGrafter"/>
</dbReference>
<sequence length="151" mass="17078">MDILSVREATKFVKEYCNAGKGPRMVELATYRYSGHSMSDPGTTYRSRDEIQEVRKTRDPITGFKDKIIMAELATEDELKEIDKSVRKKVDEAVQIAAADQVLPDEALYIDLYHNTKAQLIRGITIDECITQPFVNSAELLKSLGRQSKAH</sequence>
<evidence type="ECO:0000313" key="7">
    <source>
        <dbReference type="WBParaSite" id="PDA_v2.g18695.t1"/>
    </source>
</evidence>
<dbReference type="Pfam" id="PF00676">
    <property type="entry name" value="E1_dh"/>
    <property type="match status" value="1"/>
</dbReference>
<dbReference type="AlphaFoldDB" id="A0A914PJX5"/>